<gene>
    <name evidence="1" type="ORF">WDV06_12890</name>
</gene>
<protein>
    <recommendedName>
        <fullName evidence="3">DUF779 domain-containing protein</fullName>
    </recommendedName>
</protein>
<dbReference type="RefSeq" id="WP_395509824.1">
    <property type="nucleotide sequence ID" value="NZ_JBBDHD010000025.1"/>
</dbReference>
<sequence length="125" mass="13379">MAEPAVWEPLSEDVRRTLELLLDGDGGDLQVYRAQIPYARMTAGCTCGCPSVDLRVTQDVPAAPVAPGGSPVVASRDIATPQGAYVGEAMLFVWGGLIASLEVCHWEDLGPLVPPLWRRLGPDRP</sequence>
<accession>A0ABW7PC81</accession>
<organism evidence="1 2">
    <name type="scientific">Streptomyces racemochromogenes</name>
    <dbReference type="NCBI Taxonomy" id="67353"/>
    <lineage>
        <taxon>Bacteria</taxon>
        <taxon>Bacillati</taxon>
        <taxon>Actinomycetota</taxon>
        <taxon>Actinomycetes</taxon>
        <taxon>Kitasatosporales</taxon>
        <taxon>Streptomycetaceae</taxon>
        <taxon>Streptomyces</taxon>
    </lineage>
</organism>
<dbReference type="Proteomes" id="UP001610631">
    <property type="component" value="Unassembled WGS sequence"/>
</dbReference>
<dbReference type="EMBL" id="JBBDHD010000025">
    <property type="protein sequence ID" value="MFH7595982.1"/>
    <property type="molecule type" value="Genomic_DNA"/>
</dbReference>
<evidence type="ECO:0000313" key="1">
    <source>
        <dbReference type="EMBL" id="MFH7595982.1"/>
    </source>
</evidence>
<name>A0ABW7PC81_9ACTN</name>
<evidence type="ECO:0008006" key="3">
    <source>
        <dbReference type="Google" id="ProtNLM"/>
    </source>
</evidence>
<comment type="caution">
    <text evidence="1">The sequence shown here is derived from an EMBL/GenBank/DDBJ whole genome shotgun (WGS) entry which is preliminary data.</text>
</comment>
<keyword evidence="2" id="KW-1185">Reference proteome</keyword>
<evidence type="ECO:0000313" key="2">
    <source>
        <dbReference type="Proteomes" id="UP001610631"/>
    </source>
</evidence>
<proteinExistence type="predicted"/>
<reference evidence="1 2" key="1">
    <citation type="submission" date="2024-03" db="EMBL/GenBank/DDBJ databases">
        <title>Whole genome sequencing of Streptomyces racemochromogenes, to identify antimicrobial biosynthetic gene clusters.</title>
        <authorList>
            <person name="Suryawanshi P."/>
            <person name="Krishnaraj P.U."/>
            <person name="Arun Y.P."/>
            <person name="Suryawanshi M.P."/>
            <person name="Rakshit O."/>
        </authorList>
    </citation>
    <scope>NUCLEOTIDE SEQUENCE [LARGE SCALE GENOMIC DNA]</scope>
    <source>
        <strain evidence="1 2">AUDT626</strain>
    </source>
</reference>